<evidence type="ECO:0000259" key="1">
    <source>
        <dbReference type="PROSITE" id="PS50234"/>
    </source>
</evidence>
<dbReference type="Gene3D" id="3.40.50.410">
    <property type="entry name" value="von Willebrand factor, type A domain"/>
    <property type="match status" value="1"/>
</dbReference>
<accession>A0AAW9Q5Y6</accession>
<dbReference type="EMBL" id="JAZBJZ010000086">
    <property type="protein sequence ID" value="MEE3718635.1"/>
    <property type="molecule type" value="Genomic_DNA"/>
</dbReference>
<dbReference type="Proteomes" id="UP001333818">
    <property type="component" value="Unassembled WGS sequence"/>
</dbReference>
<name>A0AAW9Q5Y6_9CYAN</name>
<sequence>MEIKTSSRSMNKLRDRFLNHLKIKWSLWFAIGLCLSLVACGAPKVDSFDSAYKAVQDYFLPKVKIEQALISDVVAARYTPNNIQEPLPKLESFPLYGAQPSNDPKSVYVEIYSSAEKANALKQDERWLVDVAEAFNAKNVTTSSGQIIRVGVRNVASGLGERLIASKTVKPAAYTPSAELWIEILKSDGITPKTITNVLQPNGAGFVLRGDIYQELSKGGAVTFDRLLDAITTGKLSIGYPNPYSSSTALNLLYTILWQAAGHNRDKQPLTVQDLQVPQVSSVFDAFQKQVVTTSVTTLELKEIFIRDQQKMQAFPLDGVAYASLKKLPGFDQVAYVPFGMPHNAPLVGFEWNTAEQQEGLQKFAEFAKSEPMQKLALSEPSILEHIKRNDLPSLTSGEVLKNALSFWKKRKDGGRTVYMMLVIDTSGSMNGARINAVKEGLRIATKEINAGNQVGLITFSDRVKNVVNLAPFDTLQHQRLLAAIDSLSADGSTALYDGAIAGLAPLMERHKADTSGLFRLLLLTDGEVTTGLKFEDVKEAMKFSDVRIYPIAYGEVNQSELSAIAALRESTVQVGTPQNVQNLLKEIFQTNL</sequence>
<protein>
    <submittedName>
        <fullName evidence="2">VWA domain-containing protein</fullName>
    </submittedName>
</protein>
<evidence type="ECO:0000313" key="2">
    <source>
        <dbReference type="EMBL" id="MEE3718635.1"/>
    </source>
</evidence>
<dbReference type="InterPro" id="IPR036465">
    <property type="entry name" value="vWFA_dom_sf"/>
</dbReference>
<dbReference type="CDD" id="cd00198">
    <property type="entry name" value="vWFA"/>
    <property type="match status" value="1"/>
</dbReference>
<feature type="domain" description="VWFA" evidence="1">
    <location>
        <begin position="419"/>
        <end position="593"/>
    </location>
</feature>
<dbReference type="Pfam" id="PF00092">
    <property type="entry name" value="VWA"/>
    <property type="match status" value="1"/>
</dbReference>
<dbReference type="SUPFAM" id="SSF53300">
    <property type="entry name" value="vWA-like"/>
    <property type="match status" value="1"/>
</dbReference>
<dbReference type="InterPro" id="IPR002035">
    <property type="entry name" value="VWF_A"/>
</dbReference>
<keyword evidence="3" id="KW-1185">Reference proteome</keyword>
<evidence type="ECO:0000313" key="3">
    <source>
        <dbReference type="Proteomes" id="UP001333818"/>
    </source>
</evidence>
<gene>
    <name evidence="2" type="ORF">V2H45_17985</name>
</gene>
<proteinExistence type="predicted"/>
<dbReference type="SUPFAM" id="SSF53850">
    <property type="entry name" value="Periplasmic binding protein-like II"/>
    <property type="match status" value="1"/>
</dbReference>
<reference evidence="2" key="1">
    <citation type="submission" date="2024-01" db="EMBL/GenBank/DDBJ databases">
        <title>Bank of Algae and Cyanobacteria of the Azores (BACA) strain genomes.</title>
        <authorList>
            <person name="Luz R."/>
            <person name="Cordeiro R."/>
            <person name="Fonseca A."/>
            <person name="Goncalves V."/>
        </authorList>
    </citation>
    <scope>NUCLEOTIDE SEQUENCE</scope>
    <source>
        <strain evidence="2">BACA0141</strain>
    </source>
</reference>
<comment type="caution">
    <text evidence="2">The sequence shown here is derived from an EMBL/GenBank/DDBJ whole genome shotgun (WGS) entry which is preliminary data.</text>
</comment>
<dbReference type="AlphaFoldDB" id="A0AAW9Q5Y6"/>
<organism evidence="2 3">
    <name type="scientific">Tumidithrix elongata BACA0141</name>
    <dbReference type="NCBI Taxonomy" id="2716417"/>
    <lineage>
        <taxon>Bacteria</taxon>
        <taxon>Bacillati</taxon>
        <taxon>Cyanobacteriota</taxon>
        <taxon>Cyanophyceae</taxon>
        <taxon>Pseudanabaenales</taxon>
        <taxon>Pseudanabaenaceae</taxon>
        <taxon>Tumidithrix</taxon>
        <taxon>Tumidithrix elongata</taxon>
    </lineage>
</organism>
<dbReference type="RefSeq" id="WP_330485069.1">
    <property type="nucleotide sequence ID" value="NZ_JAZBJZ010000086.1"/>
</dbReference>
<dbReference type="SMART" id="SM00327">
    <property type="entry name" value="VWA"/>
    <property type="match status" value="1"/>
</dbReference>
<dbReference type="PROSITE" id="PS50234">
    <property type="entry name" value="VWFA"/>
    <property type="match status" value="1"/>
</dbReference>